<protein>
    <submittedName>
        <fullName evidence="1">Uncharacterized protein</fullName>
    </submittedName>
</protein>
<dbReference type="EMBL" id="MN739864">
    <property type="protein sequence ID" value="QHT75211.1"/>
    <property type="molecule type" value="Genomic_DNA"/>
</dbReference>
<reference evidence="1" key="1">
    <citation type="journal article" date="2020" name="Nature">
        <title>Giant virus diversity and host interactions through global metagenomics.</title>
        <authorList>
            <person name="Schulz F."/>
            <person name="Roux S."/>
            <person name="Paez-Espino D."/>
            <person name="Jungbluth S."/>
            <person name="Walsh D.A."/>
            <person name="Denef V.J."/>
            <person name="McMahon K.D."/>
            <person name="Konstantinidis K.T."/>
            <person name="Eloe-Fadrosh E.A."/>
            <person name="Kyrpides N.C."/>
            <person name="Woyke T."/>
        </authorList>
    </citation>
    <scope>NUCLEOTIDE SEQUENCE</scope>
    <source>
        <strain evidence="1">GVMAG-M-3300023179-63</strain>
    </source>
</reference>
<sequence length="91" mass="9694">MPGKKISKFGSNLYTNNTNVFGSMAGANSTVGVRPNVTGLVGYNKGLNLGALANSSCRRNRSYEDNRLCALGLGKKATILYDPVRNKNILG</sequence>
<proteinExistence type="predicted"/>
<name>A0A6C0H3T8_9ZZZZ</name>
<dbReference type="AlphaFoldDB" id="A0A6C0H3T8"/>
<evidence type="ECO:0000313" key="1">
    <source>
        <dbReference type="EMBL" id="QHT75211.1"/>
    </source>
</evidence>
<accession>A0A6C0H3T8</accession>
<organism evidence="1">
    <name type="scientific">viral metagenome</name>
    <dbReference type="NCBI Taxonomy" id="1070528"/>
    <lineage>
        <taxon>unclassified sequences</taxon>
        <taxon>metagenomes</taxon>
        <taxon>organismal metagenomes</taxon>
    </lineage>
</organism>